<name>A0A1W1E376_9ZZZZ</name>
<dbReference type="AlphaFoldDB" id="A0A1W1E376"/>
<feature type="domain" description="Cytochrome c" evidence="6">
    <location>
        <begin position="20"/>
        <end position="96"/>
    </location>
</feature>
<accession>A0A1W1E376</accession>
<evidence type="ECO:0000256" key="1">
    <source>
        <dbReference type="ARBA" id="ARBA00022448"/>
    </source>
</evidence>
<protein>
    <submittedName>
        <fullName evidence="8">Cytochrome c4</fullName>
    </submittedName>
</protein>
<keyword evidence="3" id="KW-0479">Metal-binding</keyword>
<evidence type="ECO:0000313" key="8">
    <source>
        <dbReference type="EMBL" id="SFV88317.1"/>
    </source>
</evidence>
<evidence type="ECO:0000256" key="5">
    <source>
        <dbReference type="ARBA" id="ARBA00023004"/>
    </source>
</evidence>
<proteinExistence type="predicted"/>
<keyword evidence="4" id="KW-0249">Electron transport</keyword>
<evidence type="ECO:0000256" key="3">
    <source>
        <dbReference type="ARBA" id="ARBA00022723"/>
    </source>
</evidence>
<keyword evidence="1" id="KW-0813">Transport</keyword>
<dbReference type="GO" id="GO:0009055">
    <property type="term" value="F:electron transfer activity"/>
    <property type="evidence" value="ECO:0007669"/>
    <property type="project" value="InterPro"/>
</dbReference>
<gene>
    <name evidence="7" type="ORF">MNB_SUP05-SYMBIONT-4-1170</name>
    <name evidence="8" type="ORF">MNB_SUP05-SYMBIONT-5-17</name>
</gene>
<evidence type="ECO:0000256" key="4">
    <source>
        <dbReference type="ARBA" id="ARBA00022982"/>
    </source>
</evidence>
<sequence>MFSTTKKVLVVTAAVMSMSSMVQAAPAAYASCSACHGATGKSAIPIYPNLAGQQAAYIVKQLKDFQSGARKDPTMSAMAGLAKGHEQEIADWLAKQ</sequence>
<keyword evidence="2" id="KW-0349">Heme</keyword>
<dbReference type="GO" id="GO:0020037">
    <property type="term" value="F:heme binding"/>
    <property type="evidence" value="ECO:0007669"/>
    <property type="project" value="InterPro"/>
</dbReference>
<organism evidence="8">
    <name type="scientific">hydrothermal vent metagenome</name>
    <dbReference type="NCBI Taxonomy" id="652676"/>
    <lineage>
        <taxon>unclassified sequences</taxon>
        <taxon>metagenomes</taxon>
        <taxon>ecological metagenomes</taxon>
    </lineage>
</organism>
<dbReference type="EMBL" id="FPHY01000064">
    <property type="protein sequence ID" value="SFV86204.1"/>
    <property type="molecule type" value="Genomic_DNA"/>
</dbReference>
<keyword evidence="5" id="KW-0408">Iron</keyword>
<evidence type="ECO:0000256" key="2">
    <source>
        <dbReference type="ARBA" id="ARBA00022617"/>
    </source>
</evidence>
<dbReference type="InterPro" id="IPR009056">
    <property type="entry name" value="Cyt_c-like_dom"/>
</dbReference>
<dbReference type="InterPro" id="IPR036909">
    <property type="entry name" value="Cyt_c-like_dom_sf"/>
</dbReference>
<dbReference type="GO" id="GO:0046872">
    <property type="term" value="F:metal ion binding"/>
    <property type="evidence" value="ECO:0007669"/>
    <property type="project" value="UniProtKB-KW"/>
</dbReference>
<evidence type="ECO:0000313" key="7">
    <source>
        <dbReference type="EMBL" id="SFV86204.1"/>
    </source>
</evidence>
<dbReference type="PANTHER" id="PTHR33751:SF9">
    <property type="entry name" value="CYTOCHROME C4"/>
    <property type="match status" value="1"/>
</dbReference>
<dbReference type="InterPro" id="IPR050597">
    <property type="entry name" value="Cytochrome_c_Oxidase_Subunit"/>
</dbReference>
<dbReference type="EMBL" id="FPHZ01000139">
    <property type="protein sequence ID" value="SFV88317.1"/>
    <property type="molecule type" value="Genomic_DNA"/>
</dbReference>
<dbReference type="Gene3D" id="1.10.760.10">
    <property type="entry name" value="Cytochrome c-like domain"/>
    <property type="match status" value="1"/>
</dbReference>
<dbReference type="Pfam" id="PF00034">
    <property type="entry name" value="Cytochrom_C"/>
    <property type="match status" value="1"/>
</dbReference>
<dbReference type="SUPFAM" id="SSF46626">
    <property type="entry name" value="Cytochrome c"/>
    <property type="match status" value="1"/>
</dbReference>
<reference evidence="8" key="1">
    <citation type="submission" date="2016-10" db="EMBL/GenBank/DDBJ databases">
        <authorList>
            <person name="de Groot N.N."/>
        </authorList>
    </citation>
    <scope>NUCLEOTIDE SEQUENCE</scope>
</reference>
<evidence type="ECO:0000259" key="6">
    <source>
        <dbReference type="PROSITE" id="PS51007"/>
    </source>
</evidence>
<dbReference type="PANTHER" id="PTHR33751">
    <property type="entry name" value="CBB3-TYPE CYTOCHROME C OXIDASE SUBUNIT FIXP"/>
    <property type="match status" value="1"/>
</dbReference>
<dbReference type="PROSITE" id="PS51007">
    <property type="entry name" value="CYTC"/>
    <property type="match status" value="1"/>
</dbReference>